<feature type="domain" description="HTH lysR-type" evidence="6">
    <location>
        <begin position="96"/>
        <end position="153"/>
    </location>
</feature>
<dbReference type="AlphaFoldDB" id="A0A365GVI2"/>
<dbReference type="EMBL" id="QLYX01000025">
    <property type="protein sequence ID" value="RAY10768.1"/>
    <property type="molecule type" value="Genomic_DNA"/>
</dbReference>
<dbReference type="Gene3D" id="1.10.10.10">
    <property type="entry name" value="Winged helix-like DNA-binding domain superfamily/Winged helix DNA-binding domain"/>
    <property type="match status" value="1"/>
</dbReference>
<name>A0A365GVI2_9ACTN</name>
<dbReference type="InterPro" id="IPR036390">
    <property type="entry name" value="WH_DNA-bd_sf"/>
</dbReference>
<dbReference type="PANTHER" id="PTHR30346">
    <property type="entry name" value="TRANSCRIPTIONAL DUAL REGULATOR HCAR-RELATED"/>
    <property type="match status" value="1"/>
</dbReference>
<proteinExistence type="inferred from homology"/>
<comment type="caution">
    <text evidence="7">The sequence shown here is derived from an EMBL/GenBank/DDBJ whole genome shotgun (WGS) entry which is preliminary data.</text>
</comment>
<dbReference type="GO" id="GO:0032993">
    <property type="term" value="C:protein-DNA complex"/>
    <property type="evidence" value="ECO:0007669"/>
    <property type="project" value="TreeGrafter"/>
</dbReference>
<evidence type="ECO:0000259" key="6">
    <source>
        <dbReference type="PROSITE" id="PS50931"/>
    </source>
</evidence>
<organism evidence="7 8">
    <name type="scientific">Actinomadura craniellae</name>
    <dbReference type="NCBI Taxonomy" id="2231787"/>
    <lineage>
        <taxon>Bacteria</taxon>
        <taxon>Bacillati</taxon>
        <taxon>Actinomycetota</taxon>
        <taxon>Actinomycetes</taxon>
        <taxon>Streptosporangiales</taxon>
        <taxon>Thermomonosporaceae</taxon>
        <taxon>Actinomadura</taxon>
    </lineage>
</organism>
<keyword evidence="4" id="KW-0804">Transcription</keyword>
<accession>A0A365GVI2</accession>
<evidence type="ECO:0000256" key="5">
    <source>
        <dbReference type="SAM" id="MobiDB-lite"/>
    </source>
</evidence>
<evidence type="ECO:0000256" key="2">
    <source>
        <dbReference type="ARBA" id="ARBA00023015"/>
    </source>
</evidence>
<keyword evidence="3" id="KW-0238">DNA-binding</keyword>
<evidence type="ECO:0000313" key="8">
    <source>
        <dbReference type="Proteomes" id="UP000251891"/>
    </source>
</evidence>
<reference evidence="7 8" key="1">
    <citation type="submission" date="2018-06" db="EMBL/GenBank/DDBJ databases">
        <title>Actinomadura craniellae sp. nov. isolated from marine sponge Craniella sp.</title>
        <authorList>
            <person name="Li L."/>
            <person name="Xu Q.H."/>
            <person name="Lin H.W."/>
            <person name="Lu Y.H."/>
        </authorList>
    </citation>
    <scope>NUCLEOTIDE SEQUENCE [LARGE SCALE GENOMIC DNA]</scope>
    <source>
        <strain evidence="7 8">LHW63021</strain>
    </source>
</reference>
<dbReference type="Proteomes" id="UP000251891">
    <property type="component" value="Unassembled WGS sequence"/>
</dbReference>
<keyword evidence="8" id="KW-1185">Reference proteome</keyword>
<gene>
    <name evidence="7" type="ORF">DPM19_33800</name>
</gene>
<dbReference type="Pfam" id="PF00126">
    <property type="entry name" value="HTH_1"/>
    <property type="match status" value="1"/>
</dbReference>
<dbReference type="Pfam" id="PF03466">
    <property type="entry name" value="LysR_substrate"/>
    <property type="match status" value="1"/>
</dbReference>
<evidence type="ECO:0000256" key="4">
    <source>
        <dbReference type="ARBA" id="ARBA00023163"/>
    </source>
</evidence>
<feature type="region of interest" description="Disordered" evidence="5">
    <location>
        <begin position="28"/>
        <end position="53"/>
    </location>
</feature>
<evidence type="ECO:0000313" key="7">
    <source>
        <dbReference type="EMBL" id="RAY10768.1"/>
    </source>
</evidence>
<sequence length="405" mass="43088">MATRPEQDPSVESGVVIRAWSSRRRAGTWRQRGRGWSPGLRGAGRPGPGAAGHEAHGCTLSPVAIGDKDLIPVAAIAGTYGFFAVPPGDLCCRMGVDLRLFRFFVAIIDHGGVTRAAEALYVAQPSVSQALRTLEQRLGVSLFERVGRGLQLTDAGRELEVRARSVLAEVEEARARVDRVARLDAGRLTVAATSTLAIHPLGPWVKRLLDAHPGLQVHVSEPGSVPAVLTEIGDGAAEIGLVELPVHKASLETVELEQEELVIAAGPGLAAGLPDPLPRALVPDLPSGVLARVPGGRTASERTMAEVLGEPRVRSAQRQLLWDLVGQDVLVTFVSRAVAERLLPDAELRSLDPPVFRRIGLAHRPEPPAPAARALLEIALSPRTRRPRRGAPPATPSGDPTPDRP</sequence>
<dbReference type="Gene3D" id="3.40.190.290">
    <property type="match status" value="1"/>
</dbReference>
<dbReference type="PROSITE" id="PS50931">
    <property type="entry name" value="HTH_LYSR"/>
    <property type="match status" value="1"/>
</dbReference>
<dbReference type="GO" id="GO:0003677">
    <property type="term" value="F:DNA binding"/>
    <property type="evidence" value="ECO:0007669"/>
    <property type="project" value="UniProtKB-KW"/>
</dbReference>
<dbReference type="SUPFAM" id="SSF46785">
    <property type="entry name" value="Winged helix' DNA-binding domain"/>
    <property type="match status" value="1"/>
</dbReference>
<evidence type="ECO:0000256" key="3">
    <source>
        <dbReference type="ARBA" id="ARBA00023125"/>
    </source>
</evidence>
<dbReference type="InterPro" id="IPR005119">
    <property type="entry name" value="LysR_subst-bd"/>
</dbReference>
<protein>
    <submittedName>
        <fullName evidence="7">LysR family transcriptional regulator</fullName>
    </submittedName>
</protein>
<dbReference type="CDD" id="cd05466">
    <property type="entry name" value="PBP2_LTTR_substrate"/>
    <property type="match status" value="1"/>
</dbReference>
<dbReference type="FunFam" id="1.10.10.10:FF:000001">
    <property type="entry name" value="LysR family transcriptional regulator"/>
    <property type="match status" value="1"/>
</dbReference>
<evidence type="ECO:0000256" key="1">
    <source>
        <dbReference type="ARBA" id="ARBA00009437"/>
    </source>
</evidence>
<dbReference type="InterPro" id="IPR036388">
    <property type="entry name" value="WH-like_DNA-bd_sf"/>
</dbReference>
<dbReference type="InterPro" id="IPR000847">
    <property type="entry name" value="LysR_HTH_N"/>
</dbReference>
<dbReference type="PRINTS" id="PR00039">
    <property type="entry name" value="HTHLYSR"/>
</dbReference>
<feature type="compositionally biased region" description="Gly residues" evidence="5">
    <location>
        <begin position="41"/>
        <end position="50"/>
    </location>
</feature>
<feature type="region of interest" description="Disordered" evidence="5">
    <location>
        <begin position="377"/>
        <end position="405"/>
    </location>
</feature>
<dbReference type="PANTHER" id="PTHR30346:SF28">
    <property type="entry name" value="HTH-TYPE TRANSCRIPTIONAL REGULATOR CYNR"/>
    <property type="match status" value="1"/>
</dbReference>
<dbReference type="SUPFAM" id="SSF53850">
    <property type="entry name" value="Periplasmic binding protein-like II"/>
    <property type="match status" value="1"/>
</dbReference>
<dbReference type="GO" id="GO:0003700">
    <property type="term" value="F:DNA-binding transcription factor activity"/>
    <property type="evidence" value="ECO:0007669"/>
    <property type="project" value="InterPro"/>
</dbReference>
<keyword evidence="2" id="KW-0805">Transcription regulation</keyword>
<comment type="similarity">
    <text evidence="1">Belongs to the LysR transcriptional regulatory family.</text>
</comment>